<proteinExistence type="predicted"/>
<comment type="caution">
    <text evidence="1">The sequence shown here is derived from an EMBL/GenBank/DDBJ whole genome shotgun (WGS) entry which is preliminary data.</text>
</comment>
<protein>
    <submittedName>
        <fullName evidence="1">Uncharacterized protein</fullName>
    </submittedName>
</protein>
<dbReference type="EMBL" id="JAUEPU010000097">
    <property type="protein sequence ID" value="KAK0478108.1"/>
    <property type="molecule type" value="Genomic_DNA"/>
</dbReference>
<evidence type="ECO:0000313" key="1">
    <source>
        <dbReference type="EMBL" id="KAK0478108.1"/>
    </source>
</evidence>
<reference evidence="1" key="1">
    <citation type="submission" date="2023-06" db="EMBL/GenBank/DDBJ databases">
        <authorList>
            <consortium name="Lawrence Berkeley National Laboratory"/>
            <person name="Ahrendt S."/>
            <person name="Sahu N."/>
            <person name="Indic B."/>
            <person name="Wong-Bajracharya J."/>
            <person name="Merenyi Z."/>
            <person name="Ke H.-M."/>
            <person name="Monk M."/>
            <person name="Kocsube S."/>
            <person name="Drula E."/>
            <person name="Lipzen A."/>
            <person name="Balint B."/>
            <person name="Henrissat B."/>
            <person name="Andreopoulos B."/>
            <person name="Martin F.M."/>
            <person name="Harder C.B."/>
            <person name="Rigling D."/>
            <person name="Ford K.L."/>
            <person name="Foster G.D."/>
            <person name="Pangilinan J."/>
            <person name="Papanicolaou A."/>
            <person name="Barry K."/>
            <person name="LaButti K."/>
            <person name="Viragh M."/>
            <person name="Koriabine M."/>
            <person name="Yan M."/>
            <person name="Riley R."/>
            <person name="Champramary S."/>
            <person name="Plett K.L."/>
            <person name="Tsai I.J."/>
            <person name="Slot J."/>
            <person name="Sipos G."/>
            <person name="Plett J."/>
            <person name="Nagy L.G."/>
            <person name="Grigoriev I.V."/>
        </authorList>
    </citation>
    <scope>NUCLEOTIDE SEQUENCE</scope>
    <source>
        <strain evidence="1">HWK02</strain>
    </source>
</reference>
<dbReference type="Proteomes" id="UP001175228">
    <property type="component" value="Unassembled WGS sequence"/>
</dbReference>
<dbReference type="AlphaFoldDB" id="A0AA39U9G9"/>
<sequence>MALSSSTKLSLCSFFLSSSRNAPAKFFSVSPKANDSPLSTDPGYWTCFETCSNRAAPDIVSRFFIPSAISGIWALHTAPHSSRVHHCAVYFQRPTKSDPQPFNEAKLRVCLSRHAGDDIPLDIHSLRDHGDLTTLSESCKVLDSMVIEVNAGQKGGKIFLPFELTSNWQAMMNETTLDISQWTVEGTNTVRCIQLTDETADVFILRASSMPSGNQSNTDVRLSQSNPYANLQLSYPSVLGTDVITSLATAKFPPVDPQMHLPENDEDFLRRCEEEERSGVPRLNFRV</sequence>
<gene>
    <name evidence="1" type="ORF">EDD18DRAFT_1114230</name>
</gene>
<evidence type="ECO:0000313" key="2">
    <source>
        <dbReference type="Proteomes" id="UP001175228"/>
    </source>
</evidence>
<keyword evidence="2" id="KW-1185">Reference proteome</keyword>
<name>A0AA39U9G9_9AGAR</name>
<accession>A0AA39U9G9</accession>
<organism evidence="1 2">
    <name type="scientific">Armillaria luteobubalina</name>
    <dbReference type="NCBI Taxonomy" id="153913"/>
    <lineage>
        <taxon>Eukaryota</taxon>
        <taxon>Fungi</taxon>
        <taxon>Dikarya</taxon>
        <taxon>Basidiomycota</taxon>
        <taxon>Agaricomycotina</taxon>
        <taxon>Agaricomycetes</taxon>
        <taxon>Agaricomycetidae</taxon>
        <taxon>Agaricales</taxon>
        <taxon>Marasmiineae</taxon>
        <taxon>Physalacriaceae</taxon>
        <taxon>Armillaria</taxon>
    </lineage>
</organism>